<proteinExistence type="predicted"/>
<comment type="caution">
    <text evidence="1">The sequence shown here is derived from an EMBL/GenBank/DDBJ whole genome shotgun (WGS) entry which is preliminary data.</text>
</comment>
<dbReference type="AlphaFoldDB" id="A0A1F4V3H3"/>
<dbReference type="EMBL" id="MEVH01000014">
    <property type="protein sequence ID" value="OGC51755.1"/>
    <property type="molecule type" value="Genomic_DNA"/>
</dbReference>
<dbReference type="Proteomes" id="UP000178771">
    <property type="component" value="Unassembled WGS sequence"/>
</dbReference>
<protein>
    <submittedName>
        <fullName evidence="1">Uncharacterized protein</fullName>
    </submittedName>
</protein>
<name>A0A1F4V3H3_UNCKA</name>
<sequence length="69" mass="7805">MAETALPISLSEKALREFSELYGKVFGKTLDIGQTKEQGEELINFVYLVLNRKDKTIQDEKKKPGSQTT</sequence>
<dbReference type="STRING" id="1802624.A2982_00535"/>
<accession>A0A1F4V3H3</accession>
<reference evidence="1 2" key="1">
    <citation type="journal article" date="2016" name="Nat. Commun.">
        <title>Thousands of microbial genomes shed light on interconnected biogeochemical processes in an aquifer system.</title>
        <authorList>
            <person name="Anantharaman K."/>
            <person name="Brown C.T."/>
            <person name="Hug L.A."/>
            <person name="Sharon I."/>
            <person name="Castelle C.J."/>
            <person name="Probst A.J."/>
            <person name="Thomas B.C."/>
            <person name="Singh A."/>
            <person name="Wilkins M.J."/>
            <person name="Karaoz U."/>
            <person name="Brodie E.L."/>
            <person name="Williams K.H."/>
            <person name="Hubbard S.S."/>
            <person name="Banfield J.F."/>
        </authorList>
    </citation>
    <scope>NUCLEOTIDE SEQUENCE [LARGE SCALE GENOMIC DNA]</scope>
</reference>
<gene>
    <name evidence="1" type="ORF">A2982_00535</name>
</gene>
<evidence type="ECO:0000313" key="1">
    <source>
        <dbReference type="EMBL" id="OGC51755.1"/>
    </source>
</evidence>
<evidence type="ECO:0000313" key="2">
    <source>
        <dbReference type="Proteomes" id="UP000178771"/>
    </source>
</evidence>
<organism evidence="1 2">
    <name type="scientific">candidate division WWE3 bacterium RIFCSPLOWO2_01_FULL_39_13</name>
    <dbReference type="NCBI Taxonomy" id="1802624"/>
    <lineage>
        <taxon>Bacteria</taxon>
        <taxon>Katanobacteria</taxon>
    </lineage>
</organism>